<dbReference type="GO" id="GO:0006915">
    <property type="term" value="P:apoptotic process"/>
    <property type="evidence" value="ECO:0007669"/>
    <property type="project" value="UniProtKB-KW"/>
</dbReference>
<dbReference type="EMBL" id="JAKELL010000002">
    <property type="protein sequence ID" value="KAH9000118.1"/>
    <property type="molecule type" value="Genomic_DNA"/>
</dbReference>
<dbReference type="InterPro" id="IPR006816">
    <property type="entry name" value="ELMO_dom"/>
</dbReference>
<keyword evidence="8" id="KW-1185">Reference proteome</keyword>
<evidence type="ECO:0000256" key="5">
    <source>
        <dbReference type="SAM" id="MobiDB-lite"/>
    </source>
</evidence>
<accession>A0AAD4LRU7</accession>
<dbReference type="Gene3D" id="1.25.10.10">
    <property type="entry name" value="Leucine-rich Repeat Variant"/>
    <property type="match status" value="1"/>
</dbReference>
<dbReference type="GO" id="GO:0007015">
    <property type="term" value="P:actin filament organization"/>
    <property type="evidence" value="ECO:0007669"/>
    <property type="project" value="TreeGrafter"/>
</dbReference>
<dbReference type="InterPro" id="IPR016024">
    <property type="entry name" value="ARM-type_fold"/>
</dbReference>
<protein>
    <submittedName>
        <fullName evidence="7">ELMO/CED-12 family-domain-containing protein</fullName>
    </submittedName>
</protein>
<dbReference type="Proteomes" id="UP001201163">
    <property type="component" value="Unassembled WGS sequence"/>
</dbReference>
<dbReference type="PANTHER" id="PTHR12771">
    <property type="entry name" value="ENGULFMENT AND CELL MOTILITY"/>
    <property type="match status" value="1"/>
</dbReference>
<sequence>MSSHPNGDALRPRAAATNGASTKTLIPTNSVTTKDGVVKVRIDPTLMVVDVVKQLVANLQIKQAPSDFALRDEDEELVTNENLRKMIKSKAKLKLVNSAAVEAQEIYDKLLLREETSFRLALFSLQRYLREEDFANEFLKRDGVHILVDVITSSHGNTLAYALTAMKNLMDLEYGWAALDSSFIFKVVQIIASPQSLINVCRPATAILKRLVEADPASAPGPIVASSSRSPPIAPPGSVYRYGFDAVFEQMRKEPGLLETVVNRLGTADTALALNSVMLINSLLAHATDIWWETFISQLERLNTRRAVIRLMNSHTIEDLTSCVLDFQGNMARVVYRKKTTLVEPDVEETHAASLDYIWTNSCLQVETASDGMTLKWRQLGFSSENISHEFNETGVLGLDCLKLFVQNDPDFFSKVVQEQNSRSPQRRCPVARASNEVVELLSEYWGVLAPGYATSPVFQPFFLNFYKVHTLATNFFLQMWNESGAAIGDFTRVVALVRSQVKVALRQEHLRPWHEMVQDFSDCEYRGVRDRQMKELEEEDDLLSKVPVRNLRAKLYKESKEFVRQQRIHCLLQGAWFLNAVPISAPAPRRPARPWRFMRLDNSLKHLHYVDSLSKFPVRSGLEDLPERFDLALITEIATANCAPPLEAAGGGSGPLVASPLSFSLLTPEGSLADVIAPDASRWADWTDGLNMLRRDSGHVASKETADFIQALTEIGLKIKLLDLSGDKVEIPSGLTAGPPPANSDFFFSDLYDPQ</sequence>
<keyword evidence="3" id="KW-0729">SH3-binding</keyword>
<evidence type="ECO:0000259" key="6">
    <source>
        <dbReference type="PROSITE" id="PS51335"/>
    </source>
</evidence>
<dbReference type="InterPro" id="IPR011989">
    <property type="entry name" value="ARM-like"/>
</dbReference>
<evidence type="ECO:0000256" key="1">
    <source>
        <dbReference type="ARBA" id="ARBA00022703"/>
    </source>
</evidence>
<gene>
    <name evidence="7" type="ORF">EDB92DRAFT_1790088</name>
</gene>
<dbReference type="GO" id="GO:0005886">
    <property type="term" value="C:plasma membrane"/>
    <property type="evidence" value="ECO:0007669"/>
    <property type="project" value="TreeGrafter"/>
</dbReference>
<evidence type="ECO:0000256" key="3">
    <source>
        <dbReference type="ARBA" id="ARBA00023036"/>
    </source>
</evidence>
<proteinExistence type="predicted"/>
<dbReference type="InterPro" id="IPR024574">
    <property type="entry name" value="ELMO_ARM"/>
</dbReference>
<feature type="region of interest" description="Disordered" evidence="5">
    <location>
        <begin position="1"/>
        <end position="22"/>
    </location>
</feature>
<dbReference type="Pfam" id="PF11841">
    <property type="entry name" value="ELMO_ARM"/>
    <property type="match status" value="1"/>
</dbReference>
<keyword evidence="2" id="KW-0581">Phagocytosis</keyword>
<comment type="function">
    <text evidence="4">Involved in cytoskeletal rearrangements required for phagocytosis of apoptotic cells and cell motility. Acts in association with DOCK1 and CRK. Was initially proposed to be required in complex with DOCK1 to activate Rac Rho small GTPases. May enhance the guanine nucleotide exchange factor (GEF) activity of DOCK1.</text>
</comment>
<dbReference type="InterPro" id="IPR001849">
    <property type="entry name" value="PH_domain"/>
</dbReference>
<comment type="caution">
    <text evidence="7">The sequence shown here is derived from an EMBL/GenBank/DDBJ whole genome shotgun (WGS) entry which is preliminary data.</text>
</comment>
<dbReference type="PANTHER" id="PTHR12771:SF56">
    <property type="entry name" value="CED-12"/>
    <property type="match status" value="1"/>
</dbReference>
<dbReference type="PROSITE" id="PS51335">
    <property type="entry name" value="ELMO"/>
    <property type="match status" value="1"/>
</dbReference>
<name>A0AAD4LRU7_9AGAM</name>
<dbReference type="Gene3D" id="2.30.29.30">
    <property type="entry name" value="Pleckstrin-homology domain (PH domain)/Phosphotyrosine-binding domain (PTB)"/>
    <property type="match status" value="1"/>
</dbReference>
<evidence type="ECO:0000256" key="4">
    <source>
        <dbReference type="ARBA" id="ARBA00024863"/>
    </source>
</evidence>
<dbReference type="Pfam" id="PF16457">
    <property type="entry name" value="PH_12"/>
    <property type="match status" value="1"/>
</dbReference>
<evidence type="ECO:0000313" key="7">
    <source>
        <dbReference type="EMBL" id="KAH9000118.1"/>
    </source>
</evidence>
<dbReference type="InterPro" id="IPR011993">
    <property type="entry name" value="PH-like_dom_sf"/>
</dbReference>
<dbReference type="Pfam" id="PF04727">
    <property type="entry name" value="ELMO_CED12"/>
    <property type="match status" value="1"/>
</dbReference>
<evidence type="ECO:0000313" key="8">
    <source>
        <dbReference type="Proteomes" id="UP001201163"/>
    </source>
</evidence>
<dbReference type="AlphaFoldDB" id="A0AAD4LRU7"/>
<dbReference type="SUPFAM" id="SSF48371">
    <property type="entry name" value="ARM repeat"/>
    <property type="match status" value="1"/>
</dbReference>
<organism evidence="7 8">
    <name type="scientific">Lactarius akahatsu</name>
    <dbReference type="NCBI Taxonomy" id="416441"/>
    <lineage>
        <taxon>Eukaryota</taxon>
        <taxon>Fungi</taxon>
        <taxon>Dikarya</taxon>
        <taxon>Basidiomycota</taxon>
        <taxon>Agaricomycotina</taxon>
        <taxon>Agaricomycetes</taxon>
        <taxon>Russulales</taxon>
        <taxon>Russulaceae</taxon>
        <taxon>Lactarius</taxon>
    </lineage>
</organism>
<dbReference type="GO" id="GO:0048870">
    <property type="term" value="P:cell motility"/>
    <property type="evidence" value="ECO:0007669"/>
    <property type="project" value="TreeGrafter"/>
</dbReference>
<reference evidence="7" key="1">
    <citation type="submission" date="2022-01" db="EMBL/GenBank/DDBJ databases">
        <title>Comparative genomics reveals a dynamic genome evolution in the ectomycorrhizal milk-cap (Lactarius) mushrooms.</title>
        <authorList>
            <consortium name="DOE Joint Genome Institute"/>
            <person name="Lebreton A."/>
            <person name="Tang N."/>
            <person name="Kuo A."/>
            <person name="LaButti K."/>
            <person name="Drula E."/>
            <person name="Barry K."/>
            <person name="Clum A."/>
            <person name="Lipzen A."/>
            <person name="Mousain D."/>
            <person name="Ng V."/>
            <person name="Wang R."/>
            <person name="Wang X."/>
            <person name="Dai Y."/>
            <person name="Henrissat B."/>
            <person name="Grigoriev I.V."/>
            <person name="Guerin-Laguette A."/>
            <person name="Yu F."/>
            <person name="Martin F.M."/>
        </authorList>
    </citation>
    <scope>NUCLEOTIDE SEQUENCE</scope>
    <source>
        <strain evidence="7">QP</strain>
    </source>
</reference>
<evidence type="ECO:0000256" key="2">
    <source>
        <dbReference type="ARBA" id="ARBA00022907"/>
    </source>
</evidence>
<keyword evidence="1" id="KW-0053">Apoptosis</keyword>
<dbReference type="GO" id="GO:0017124">
    <property type="term" value="F:SH3 domain binding"/>
    <property type="evidence" value="ECO:0007669"/>
    <property type="project" value="UniProtKB-KW"/>
</dbReference>
<feature type="domain" description="ELMO" evidence="6">
    <location>
        <begin position="350"/>
        <end position="506"/>
    </location>
</feature>
<dbReference type="InterPro" id="IPR050868">
    <property type="entry name" value="ELMO_domain-containing"/>
</dbReference>